<protein>
    <recommendedName>
        <fullName evidence="4">AAA+ ATPase domain-containing protein</fullName>
    </recommendedName>
</protein>
<dbReference type="CDD" id="cd00009">
    <property type="entry name" value="AAA"/>
    <property type="match status" value="1"/>
</dbReference>
<keyword evidence="2" id="KW-0067">ATP-binding</keyword>
<evidence type="ECO:0000313" key="6">
    <source>
        <dbReference type="Proteomes" id="UP000035760"/>
    </source>
</evidence>
<dbReference type="PANTHER" id="PTHR23077:SF171">
    <property type="entry name" value="NUCLEAR VALOSIN-CONTAINING PROTEIN-LIKE"/>
    <property type="match status" value="1"/>
</dbReference>
<dbReference type="InterPro" id="IPR003959">
    <property type="entry name" value="ATPase_AAA_core"/>
</dbReference>
<evidence type="ECO:0000256" key="1">
    <source>
        <dbReference type="ARBA" id="ARBA00022741"/>
    </source>
</evidence>
<feature type="domain" description="AAA+ ATPase" evidence="4">
    <location>
        <begin position="274"/>
        <end position="411"/>
    </location>
</feature>
<feature type="domain" description="AAA+ ATPase" evidence="4">
    <location>
        <begin position="517"/>
        <end position="646"/>
    </location>
</feature>
<dbReference type="AlphaFoldDB" id="W6MC70"/>
<dbReference type="InterPro" id="IPR027417">
    <property type="entry name" value="P-loop_NTPase"/>
</dbReference>
<dbReference type="OrthoDB" id="9809379at2"/>
<dbReference type="GO" id="GO:0016887">
    <property type="term" value="F:ATP hydrolysis activity"/>
    <property type="evidence" value="ECO:0007669"/>
    <property type="project" value="InterPro"/>
</dbReference>
<feature type="compositionally biased region" description="Basic and acidic residues" evidence="3">
    <location>
        <begin position="88"/>
        <end position="97"/>
    </location>
</feature>
<dbReference type="GO" id="GO:0005524">
    <property type="term" value="F:ATP binding"/>
    <property type="evidence" value="ECO:0007669"/>
    <property type="project" value="UniProtKB-KW"/>
</dbReference>
<sequence length="732" mass="82041">MTLPRFLHANPVTALTTLDDDDTIAYRALLGRWLIDLALLLGWVRTGHRRHPFHHHRCWDNDEFMALTGLAEGDDVEPDEREEEDEDQRGRFQSDERLPQRLQQRRAELAQITLSPDLPLVRNLNLLAALLGLSEAELAVLCFAVFLRGDRTFQRAIAQNSQSTSTPFLHKLLARLTGLLQDDIRAALSSTSTLITTGLVEIAAHSVDLEDKLDVWKSLSNILFTPHADAEALMACFLKRSPRRTLTLANFPHLQRDTAAAVGLLRAALDNKIPGANLLLYGPPGVGKTEYAAVLAAAVGADLYEVDYADEDGDPIRGERRLRAFTLGQRLLARHDNALLLFDEVEDVFEHDPFADLFGGRRGRAAGGKAWINRTLENNPVPALWLTNDADSMNRAYLRRFDYAIRFTVPPQSVRIEIARHHLGDWAGEDDWLARIAAHEHLTPAQLERAAKLARHAGNGDLEANRALVQQALDRSATLLRQKRAPARNVVPTGYDLRFLNVDQDIPRLIAALQRRPHGVFCFHGPAGTGKSELARHIADQLEKPLLVKRASDLLDMYVGQTEQRIAAMFDDARQRDAVLVLDEADSFLRDRRGARHSWEVTQVNELLTQMEAFDGIFIATTNLMESLDAASLRRFPWKIRFDWLKPGQRWGLFAQEFVRLGGDLAEALAWKEPVLRLDRLAPGDVAAVVRQYELWDETPSAGEFYRRLATEVAAKAAIGEAGTANRRSTVS</sequence>
<dbReference type="EMBL" id="CBTJ020000114">
    <property type="protein sequence ID" value="CDI04679.1"/>
    <property type="molecule type" value="Genomic_DNA"/>
</dbReference>
<feature type="region of interest" description="Disordered" evidence="3">
    <location>
        <begin position="72"/>
        <end position="97"/>
    </location>
</feature>
<name>W6MC70_9GAMM</name>
<dbReference type="InterPro" id="IPR050168">
    <property type="entry name" value="AAA_ATPase_domain"/>
</dbReference>
<dbReference type="SUPFAM" id="SSF52540">
    <property type="entry name" value="P-loop containing nucleoside triphosphate hydrolases"/>
    <property type="match status" value="2"/>
</dbReference>
<comment type="caution">
    <text evidence="5">The sequence shown here is derived from an EMBL/GenBank/DDBJ whole genome shotgun (WGS) entry which is preliminary data.</text>
</comment>
<reference evidence="5" key="1">
    <citation type="submission" date="2013-07" db="EMBL/GenBank/DDBJ databases">
        <authorList>
            <person name="McIlroy S."/>
        </authorList>
    </citation>
    <scope>NUCLEOTIDE SEQUENCE [LARGE SCALE GENOMIC DNA]</scope>
    <source>
        <strain evidence="5">Run_A_D11</strain>
    </source>
</reference>
<organism evidence="5 6">
    <name type="scientific">Candidatus Competibacter denitrificans Run_A_D11</name>
    <dbReference type="NCBI Taxonomy" id="1400863"/>
    <lineage>
        <taxon>Bacteria</taxon>
        <taxon>Pseudomonadati</taxon>
        <taxon>Pseudomonadota</taxon>
        <taxon>Gammaproteobacteria</taxon>
        <taxon>Candidatus Competibacteraceae</taxon>
        <taxon>Candidatus Competibacter</taxon>
    </lineage>
</organism>
<evidence type="ECO:0000256" key="3">
    <source>
        <dbReference type="SAM" id="MobiDB-lite"/>
    </source>
</evidence>
<feature type="compositionally biased region" description="Acidic residues" evidence="3">
    <location>
        <begin position="72"/>
        <end position="87"/>
    </location>
</feature>
<dbReference type="SMART" id="SM00382">
    <property type="entry name" value="AAA"/>
    <property type="match status" value="2"/>
</dbReference>
<keyword evidence="1" id="KW-0547">Nucleotide-binding</keyword>
<dbReference type="PANTHER" id="PTHR23077">
    <property type="entry name" value="AAA-FAMILY ATPASE"/>
    <property type="match status" value="1"/>
</dbReference>
<accession>W6MC70</accession>
<keyword evidence="6" id="KW-1185">Reference proteome</keyword>
<dbReference type="InterPro" id="IPR003593">
    <property type="entry name" value="AAA+_ATPase"/>
</dbReference>
<dbReference type="Proteomes" id="UP000035760">
    <property type="component" value="Unassembled WGS sequence"/>
</dbReference>
<reference evidence="5" key="2">
    <citation type="submission" date="2014-03" db="EMBL/GenBank/DDBJ databases">
        <title>Candidatus Competibacter-lineage genomes retrieved from metagenomes reveal functional metabolic diversity.</title>
        <authorList>
            <person name="McIlroy S.J."/>
            <person name="Albertsen M."/>
            <person name="Andresen E.K."/>
            <person name="Saunders A.M."/>
            <person name="Kristiansen R."/>
            <person name="Stokholm-Bjerregaard M."/>
            <person name="Nielsen K.L."/>
            <person name="Nielsen P.H."/>
        </authorList>
    </citation>
    <scope>NUCLEOTIDE SEQUENCE</scope>
    <source>
        <strain evidence="5">Run_A_D11</strain>
    </source>
</reference>
<dbReference type="CDD" id="cd19481">
    <property type="entry name" value="RecA-like_protease"/>
    <property type="match status" value="1"/>
</dbReference>
<dbReference type="Pfam" id="PF00004">
    <property type="entry name" value="AAA"/>
    <property type="match status" value="2"/>
</dbReference>
<proteinExistence type="predicted"/>
<gene>
    <name evidence="5" type="ORF">BN873_p20059</name>
</gene>
<evidence type="ECO:0000259" key="4">
    <source>
        <dbReference type="SMART" id="SM00382"/>
    </source>
</evidence>
<evidence type="ECO:0000256" key="2">
    <source>
        <dbReference type="ARBA" id="ARBA00022840"/>
    </source>
</evidence>
<dbReference type="RefSeq" id="WP_048677041.1">
    <property type="nucleotide sequence ID" value="NZ_CBTJ020000114.1"/>
</dbReference>
<dbReference type="Gene3D" id="3.40.50.300">
    <property type="entry name" value="P-loop containing nucleotide triphosphate hydrolases"/>
    <property type="match status" value="2"/>
</dbReference>
<evidence type="ECO:0000313" key="5">
    <source>
        <dbReference type="EMBL" id="CDI04679.1"/>
    </source>
</evidence>